<proteinExistence type="predicted"/>
<protein>
    <submittedName>
        <fullName evidence="2">Uncharacterized protein</fullName>
    </submittedName>
</protein>
<evidence type="ECO:0000313" key="3">
    <source>
        <dbReference type="Proteomes" id="UP000623467"/>
    </source>
</evidence>
<evidence type="ECO:0000256" key="1">
    <source>
        <dbReference type="SAM" id="MobiDB-lite"/>
    </source>
</evidence>
<reference evidence="2" key="1">
    <citation type="submission" date="2020-05" db="EMBL/GenBank/DDBJ databases">
        <title>Mycena genomes resolve the evolution of fungal bioluminescence.</title>
        <authorList>
            <person name="Tsai I.J."/>
        </authorList>
    </citation>
    <scope>NUCLEOTIDE SEQUENCE</scope>
    <source>
        <strain evidence="2">160909Yilan</strain>
    </source>
</reference>
<organism evidence="2 3">
    <name type="scientific">Mycena sanguinolenta</name>
    <dbReference type="NCBI Taxonomy" id="230812"/>
    <lineage>
        <taxon>Eukaryota</taxon>
        <taxon>Fungi</taxon>
        <taxon>Dikarya</taxon>
        <taxon>Basidiomycota</taxon>
        <taxon>Agaricomycotina</taxon>
        <taxon>Agaricomycetes</taxon>
        <taxon>Agaricomycetidae</taxon>
        <taxon>Agaricales</taxon>
        <taxon>Marasmiineae</taxon>
        <taxon>Mycenaceae</taxon>
        <taxon>Mycena</taxon>
    </lineage>
</organism>
<feature type="region of interest" description="Disordered" evidence="1">
    <location>
        <begin position="7"/>
        <end position="31"/>
    </location>
</feature>
<feature type="compositionally biased region" description="Low complexity" evidence="1">
    <location>
        <begin position="100"/>
        <end position="112"/>
    </location>
</feature>
<feature type="region of interest" description="Disordered" evidence="1">
    <location>
        <begin position="88"/>
        <end position="115"/>
    </location>
</feature>
<comment type="caution">
    <text evidence="2">The sequence shown here is derived from an EMBL/GenBank/DDBJ whole genome shotgun (WGS) entry which is preliminary data.</text>
</comment>
<keyword evidence="3" id="KW-1185">Reference proteome</keyword>
<dbReference type="EMBL" id="JACAZH010000009">
    <property type="protein sequence ID" value="KAF7358883.1"/>
    <property type="molecule type" value="Genomic_DNA"/>
</dbReference>
<evidence type="ECO:0000313" key="2">
    <source>
        <dbReference type="EMBL" id="KAF7358883.1"/>
    </source>
</evidence>
<gene>
    <name evidence="2" type="ORF">MSAN_01228600</name>
</gene>
<accession>A0A8H6YFS6</accession>
<dbReference type="AlphaFoldDB" id="A0A8H6YFS6"/>
<dbReference type="Proteomes" id="UP000623467">
    <property type="component" value="Unassembled WGS sequence"/>
</dbReference>
<sequence length="263" mass="28129">MRVRIACSFSSPQRSHGAHQLPAPSRSTNAATSTRFGRCYTSVGVGEALPVDSLPPAFARTRSTPHLPHGLDYALVLKIEGFFTAAHPSAHRHSVNPSTSRAQGRGRARGSPPQFPHRSFHLLPTLLRASIASGAAPYHGQSWRGGRGPESTSTVFRTHSGAGNVLLPAVVLESSSTLAFSASTAKAKAPPPPRYIFARCGYPSSKRYSSSPVSKPCLPCAFHHHPRLFVRLYGCGDVLALIADAHSTPHRKSALLHEPRGSL</sequence>
<name>A0A8H6YFS6_9AGAR</name>